<protein>
    <submittedName>
        <fullName evidence="2">Uncharacterized protein</fullName>
    </submittedName>
</protein>
<reference evidence="2 3" key="1">
    <citation type="journal article" date="2024" name="Plant Biotechnol. J.">
        <title>Dendrobium thyrsiflorum genome and its molecular insights into genes involved in important horticultural traits.</title>
        <authorList>
            <person name="Chen B."/>
            <person name="Wang J.Y."/>
            <person name="Zheng P.J."/>
            <person name="Li K.L."/>
            <person name="Liang Y.M."/>
            <person name="Chen X.F."/>
            <person name="Zhang C."/>
            <person name="Zhao X."/>
            <person name="He X."/>
            <person name="Zhang G.Q."/>
            <person name="Liu Z.J."/>
            <person name="Xu Q."/>
        </authorList>
    </citation>
    <scope>NUCLEOTIDE SEQUENCE [LARGE SCALE GENOMIC DNA]</scope>
    <source>
        <strain evidence="2">GZMU011</strain>
    </source>
</reference>
<dbReference type="EMBL" id="JANQDX010000018">
    <property type="protein sequence ID" value="KAL0906228.1"/>
    <property type="molecule type" value="Genomic_DNA"/>
</dbReference>
<name>A0ABD0U2Y3_DENTH</name>
<evidence type="ECO:0000313" key="2">
    <source>
        <dbReference type="EMBL" id="KAL0906228.1"/>
    </source>
</evidence>
<feature type="compositionally biased region" description="Basic and acidic residues" evidence="1">
    <location>
        <begin position="1"/>
        <end position="25"/>
    </location>
</feature>
<organism evidence="2 3">
    <name type="scientific">Dendrobium thyrsiflorum</name>
    <name type="common">Pinecone-like raceme dendrobium</name>
    <name type="synonym">Orchid</name>
    <dbReference type="NCBI Taxonomy" id="117978"/>
    <lineage>
        <taxon>Eukaryota</taxon>
        <taxon>Viridiplantae</taxon>
        <taxon>Streptophyta</taxon>
        <taxon>Embryophyta</taxon>
        <taxon>Tracheophyta</taxon>
        <taxon>Spermatophyta</taxon>
        <taxon>Magnoliopsida</taxon>
        <taxon>Liliopsida</taxon>
        <taxon>Asparagales</taxon>
        <taxon>Orchidaceae</taxon>
        <taxon>Epidendroideae</taxon>
        <taxon>Malaxideae</taxon>
        <taxon>Dendrobiinae</taxon>
        <taxon>Dendrobium</taxon>
    </lineage>
</organism>
<comment type="caution">
    <text evidence="2">The sequence shown here is derived from an EMBL/GenBank/DDBJ whole genome shotgun (WGS) entry which is preliminary data.</text>
</comment>
<proteinExistence type="predicted"/>
<dbReference type="Proteomes" id="UP001552299">
    <property type="component" value="Unassembled WGS sequence"/>
</dbReference>
<sequence>MERAKLNEDSEHTTKTSSDEAESNKVDQIQLRSGKVLPSPLKKYRFPVGGGPSSKTWPKCASQTAQRTSVLGMKIIDMSNLDFTSSGSYEKLDVTFGHSALIGIFLWKQRNTKFSTAPSLCLVYVDLIGVPEDVRPRTTPLSPYCRTSFARLRTISSRLLHFVVKKGRNEDVLLAVVRLCSFDDFPSRSERKLRHSYQERPLEPARGEGILLPFASFSASVAVRPRSFRTFLPSDRKLRFDREQRRSSPAMEETFFLPRAPPAPVDVRRHSFGPSWLPDFTPPTTFPSSRTGSYDILIGPNDRKLAGCKGNLLLPHASPALRRCSA</sequence>
<keyword evidence="3" id="KW-1185">Reference proteome</keyword>
<evidence type="ECO:0000313" key="3">
    <source>
        <dbReference type="Proteomes" id="UP001552299"/>
    </source>
</evidence>
<gene>
    <name evidence="2" type="ORF">M5K25_024703</name>
</gene>
<dbReference type="AlphaFoldDB" id="A0ABD0U2Y3"/>
<accession>A0ABD0U2Y3</accession>
<feature type="region of interest" description="Disordered" evidence="1">
    <location>
        <begin position="1"/>
        <end position="34"/>
    </location>
</feature>
<evidence type="ECO:0000256" key="1">
    <source>
        <dbReference type="SAM" id="MobiDB-lite"/>
    </source>
</evidence>